<dbReference type="GeneID" id="78478861"/>
<evidence type="ECO:0000256" key="3">
    <source>
        <dbReference type="ARBA" id="ARBA00023270"/>
    </source>
</evidence>
<dbReference type="GO" id="GO:0005975">
    <property type="term" value="P:carbohydrate metabolic process"/>
    <property type="evidence" value="ECO:0007669"/>
    <property type="project" value="InterPro"/>
</dbReference>
<dbReference type="EMBL" id="CP011391">
    <property type="protein sequence ID" value="AMK55439.1"/>
    <property type="molecule type" value="Genomic_DNA"/>
</dbReference>
<protein>
    <submittedName>
        <fullName evidence="4">Transaldolase</fullName>
        <ecNumber evidence="4">2.2.1.2</ecNumber>
    </submittedName>
</protein>
<proteinExistence type="predicted"/>
<dbReference type="InterPro" id="IPR001585">
    <property type="entry name" value="TAL/FSA"/>
</dbReference>
<dbReference type="OrthoDB" id="9807051at2"/>
<dbReference type="KEGG" id="fro:AALO17_23050"/>
<evidence type="ECO:0000313" key="5">
    <source>
        <dbReference type="Proteomes" id="UP000069771"/>
    </source>
</evidence>
<dbReference type="PANTHER" id="PTHR10683">
    <property type="entry name" value="TRANSALDOLASE"/>
    <property type="match status" value="1"/>
</dbReference>
<dbReference type="PATRIC" id="fig|1702221.3.peg.2243"/>
<dbReference type="Pfam" id="PF00923">
    <property type="entry name" value="TAL_FSA"/>
    <property type="match status" value="1"/>
</dbReference>
<dbReference type="PANTHER" id="PTHR10683:SF28">
    <property type="entry name" value="TRANSALDOLASE C"/>
    <property type="match status" value="1"/>
</dbReference>
<keyword evidence="5" id="KW-1185">Reference proteome</keyword>
<evidence type="ECO:0000256" key="1">
    <source>
        <dbReference type="ARBA" id="ARBA00004496"/>
    </source>
</evidence>
<dbReference type="InterPro" id="IPR013785">
    <property type="entry name" value="Aldolase_TIM"/>
</dbReference>
<name>A0A140DXR2_9FIRM</name>
<dbReference type="InterPro" id="IPR033919">
    <property type="entry name" value="TSA/FSA_arc/bac"/>
</dbReference>
<dbReference type="AlphaFoldDB" id="A0A140DXR2"/>
<accession>A0A140DXR2</accession>
<dbReference type="InterPro" id="IPR018225">
    <property type="entry name" value="Transaldolase_AS"/>
</dbReference>
<keyword evidence="3" id="KW-0704">Schiff base</keyword>
<dbReference type="RefSeq" id="WP_067559092.1">
    <property type="nucleotide sequence ID" value="NZ_CAMTBT010000106.1"/>
</dbReference>
<comment type="subcellular location">
    <subcellularLocation>
        <location evidence="1">Cytoplasm</location>
    </subcellularLocation>
</comment>
<evidence type="ECO:0000313" key="4">
    <source>
        <dbReference type="EMBL" id="AMK55439.1"/>
    </source>
</evidence>
<reference evidence="4 5" key="1">
    <citation type="journal article" date="2016" name="Gut Pathog.">
        <title>Whole genome sequencing of "Faecalibaculum rodentium" ALO17, isolated from C57BL/6J laboratory mouse feces.</title>
        <authorList>
            <person name="Lim S."/>
            <person name="Chang D.H."/>
            <person name="Ahn S."/>
            <person name="Kim B.C."/>
        </authorList>
    </citation>
    <scope>NUCLEOTIDE SEQUENCE [LARGE SCALE GENOMIC DNA]</scope>
    <source>
        <strain evidence="4 5">Alo17</strain>
    </source>
</reference>
<dbReference type="GO" id="GO:0005737">
    <property type="term" value="C:cytoplasm"/>
    <property type="evidence" value="ECO:0007669"/>
    <property type="project" value="UniProtKB-SubCell"/>
</dbReference>
<dbReference type="CDD" id="cd00956">
    <property type="entry name" value="Transaldolase_FSA"/>
    <property type="match status" value="1"/>
</dbReference>
<keyword evidence="4" id="KW-0808">Transferase</keyword>
<dbReference type="Proteomes" id="UP000069771">
    <property type="component" value="Chromosome"/>
</dbReference>
<organism evidence="4 5">
    <name type="scientific">Faecalibaculum rodentium</name>
    <dbReference type="NCBI Taxonomy" id="1702221"/>
    <lineage>
        <taxon>Bacteria</taxon>
        <taxon>Bacillati</taxon>
        <taxon>Bacillota</taxon>
        <taxon>Erysipelotrichia</taxon>
        <taxon>Erysipelotrichales</taxon>
        <taxon>Erysipelotrichaceae</taxon>
        <taxon>Faecalibaculum</taxon>
    </lineage>
</organism>
<dbReference type="PROSITE" id="PS01054">
    <property type="entry name" value="TRANSALDOLASE_1"/>
    <property type="match status" value="1"/>
</dbReference>
<dbReference type="Gene3D" id="3.20.20.70">
    <property type="entry name" value="Aldolase class I"/>
    <property type="match status" value="1"/>
</dbReference>
<dbReference type="GO" id="GO:0004801">
    <property type="term" value="F:transaldolase activity"/>
    <property type="evidence" value="ECO:0007669"/>
    <property type="project" value="UniProtKB-EC"/>
</dbReference>
<sequence>MEFMLDTADVARIRDLNELITVAGVTTNPTILTKSGRMPEDVLPEIISILSPEQKLFVQVVKTDYEGIMDEARKISAMRPENMYVKIPVSRDGLKALKQCRKEGIKTLATAIYTPAQGFLAAQNGANYLAPYTNRMCNYGDGVAEVLKLNRMIKENGLDSKVIAASFKNVGQVSELIENGIGAVTVPADVVYEMINHPATRIAVGEFCVNWNRAYMRDTLFDESEDIEDKLTEE</sequence>
<keyword evidence="2" id="KW-0963">Cytoplasm</keyword>
<dbReference type="FunFam" id="3.20.20.70:FF:000018">
    <property type="entry name" value="Probable transaldolase"/>
    <property type="match status" value="1"/>
</dbReference>
<dbReference type="EC" id="2.2.1.2" evidence="4"/>
<evidence type="ECO:0000256" key="2">
    <source>
        <dbReference type="ARBA" id="ARBA00022490"/>
    </source>
</evidence>
<dbReference type="GO" id="GO:0016832">
    <property type="term" value="F:aldehyde-lyase activity"/>
    <property type="evidence" value="ECO:0007669"/>
    <property type="project" value="InterPro"/>
</dbReference>
<dbReference type="SUPFAM" id="SSF51569">
    <property type="entry name" value="Aldolase"/>
    <property type="match status" value="1"/>
</dbReference>
<gene>
    <name evidence="4" type="ORF">AALO17_23050</name>
</gene>
<dbReference type="STRING" id="1702221.AALO17_23050"/>